<keyword evidence="1" id="KW-0812">Transmembrane</keyword>
<dbReference type="AlphaFoldDB" id="A0A0R1JQT6"/>
<keyword evidence="1" id="KW-0472">Membrane</keyword>
<reference evidence="2 3" key="1">
    <citation type="journal article" date="2015" name="Genome Announc.">
        <title>Expanding the biotechnology potential of lactobacilli through comparative genomics of 213 strains and associated genera.</title>
        <authorList>
            <person name="Sun Z."/>
            <person name="Harris H.M."/>
            <person name="McCann A."/>
            <person name="Guo C."/>
            <person name="Argimon S."/>
            <person name="Zhang W."/>
            <person name="Yang X."/>
            <person name="Jeffery I.B."/>
            <person name="Cooney J.C."/>
            <person name="Kagawa T.F."/>
            <person name="Liu W."/>
            <person name="Song Y."/>
            <person name="Salvetti E."/>
            <person name="Wrobel A."/>
            <person name="Rasinkangas P."/>
            <person name="Parkhill J."/>
            <person name="Rea M.C."/>
            <person name="O'Sullivan O."/>
            <person name="Ritari J."/>
            <person name="Douillard F.P."/>
            <person name="Paul Ross R."/>
            <person name="Yang R."/>
            <person name="Briner A.E."/>
            <person name="Felis G.E."/>
            <person name="de Vos W.M."/>
            <person name="Barrangou R."/>
            <person name="Klaenhammer T.R."/>
            <person name="Caufield P.W."/>
            <person name="Cui Y."/>
            <person name="Zhang H."/>
            <person name="O'Toole P.W."/>
        </authorList>
    </citation>
    <scope>NUCLEOTIDE SEQUENCE [LARGE SCALE GENOMIC DNA]</scope>
    <source>
        <strain evidence="2 3">DSM 19117</strain>
    </source>
</reference>
<dbReference type="EMBL" id="AZDT01000053">
    <property type="protein sequence ID" value="KRK73766.1"/>
    <property type="molecule type" value="Genomic_DNA"/>
</dbReference>
<dbReference type="Proteomes" id="UP000051162">
    <property type="component" value="Unassembled WGS sequence"/>
</dbReference>
<comment type="caution">
    <text evidence="2">The sequence shown here is derived from an EMBL/GenBank/DDBJ whole genome shotgun (WGS) entry which is preliminary data.</text>
</comment>
<keyword evidence="3" id="KW-1185">Reference proteome</keyword>
<organism evidence="2 3">
    <name type="scientific">Levilactobacillus namurensis DSM 19117</name>
    <dbReference type="NCBI Taxonomy" id="1423773"/>
    <lineage>
        <taxon>Bacteria</taxon>
        <taxon>Bacillati</taxon>
        <taxon>Bacillota</taxon>
        <taxon>Bacilli</taxon>
        <taxon>Lactobacillales</taxon>
        <taxon>Lactobacillaceae</taxon>
        <taxon>Levilactobacillus</taxon>
    </lineage>
</organism>
<sequence length="73" mass="7961">MYVKILAGLLIVSLPAMVVGGTVWAILAWALVGWAKWLLAFGGLVVGTLLSFALYWVLWPRPSFDESDDDSGH</sequence>
<gene>
    <name evidence="2" type="ORF">FD30_GL000142</name>
</gene>
<evidence type="ECO:0000313" key="2">
    <source>
        <dbReference type="EMBL" id="KRK73766.1"/>
    </source>
</evidence>
<feature type="transmembrane region" description="Helical" evidence="1">
    <location>
        <begin position="7"/>
        <end position="31"/>
    </location>
</feature>
<keyword evidence="1" id="KW-1133">Transmembrane helix</keyword>
<dbReference type="STRING" id="1423773.FD30_GL000142"/>
<evidence type="ECO:0000313" key="3">
    <source>
        <dbReference type="Proteomes" id="UP000051162"/>
    </source>
</evidence>
<dbReference type="PATRIC" id="fig|1423773.3.peg.144"/>
<accession>A0A0R1JQT6</accession>
<evidence type="ECO:0000256" key="1">
    <source>
        <dbReference type="SAM" id="Phobius"/>
    </source>
</evidence>
<name>A0A0R1JQT6_9LACO</name>
<protein>
    <submittedName>
        <fullName evidence="2">Uncharacterized protein</fullName>
    </submittedName>
</protein>
<feature type="transmembrane region" description="Helical" evidence="1">
    <location>
        <begin position="37"/>
        <end position="58"/>
    </location>
</feature>
<proteinExistence type="predicted"/>